<organism evidence="1 2">
    <name type="scientific">Trifolium medium</name>
    <dbReference type="NCBI Taxonomy" id="97028"/>
    <lineage>
        <taxon>Eukaryota</taxon>
        <taxon>Viridiplantae</taxon>
        <taxon>Streptophyta</taxon>
        <taxon>Embryophyta</taxon>
        <taxon>Tracheophyta</taxon>
        <taxon>Spermatophyta</taxon>
        <taxon>Magnoliopsida</taxon>
        <taxon>eudicotyledons</taxon>
        <taxon>Gunneridae</taxon>
        <taxon>Pentapetalae</taxon>
        <taxon>rosids</taxon>
        <taxon>fabids</taxon>
        <taxon>Fabales</taxon>
        <taxon>Fabaceae</taxon>
        <taxon>Papilionoideae</taxon>
        <taxon>50 kb inversion clade</taxon>
        <taxon>NPAAA clade</taxon>
        <taxon>Hologalegina</taxon>
        <taxon>IRL clade</taxon>
        <taxon>Trifolieae</taxon>
        <taxon>Trifolium</taxon>
    </lineage>
</organism>
<accession>A0A392QSR5</accession>
<dbReference type="EMBL" id="LXQA010158687">
    <property type="protein sequence ID" value="MCI27328.1"/>
    <property type="molecule type" value="Genomic_DNA"/>
</dbReference>
<dbReference type="Proteomes" id="UP000265520">
    <property type="component" value="Unassembled WGS sequence"/>
</dbReference>
<sequence>MLMSSLGEIKREKASRIRKFLAPARESQLARWEAGSATMPCS</sequence>
<comment type="caution">
    <text evidence="1">The sequence shown here is derived from an EMBL/GenBank/DDBJ whole genome shotgun (WGS) entry which is preliminary data.</text>
</comment>
<proteinExistence type="predicted"/>
<dbReference type="AlphaFoldDB" id="A0A392QSR5"/>
<evidence type="ECO:0000313" key="1">
    <source>
        <dbReference type="EMBL" id="MCI27328.1"/>
    </source>
</evidence>
<name>A0A392QSR5_9FABA</name>
<evidence type="ECO:0000313" key="2">
    <source>
        <dbReference type="Proteomes" id="UP000265520"/>
    </source>
</evidence>
<reference evidence="1 2" key="1">
    <citation type="journal article" date="2018" name="Front. Plant Sci.">
        <title>Red Clover (Trifolium pratense) and Zigzag Clover (T. medium) - A Picture of Genomic Similarities and Differences.</title>
        <authorList>
            <person name="Dluhosova J."/>
            <person name="Istvanek J."/>
            <person name="Nedelnik J."/>
            <person name="Repkova J."/>
        </authorList>
    </citation>
    <scope>NUCLEOTIDE SEQUENCE [LARGE SCALE GENOMIC DNA]</scope>
    <source>
        <strain evidence="2">cv. 10/8</strain>
        <tissue evidence="1">Leaf</tissue>
    </source>
</reference>
<protein>
    <submittedName>
        <fullName evidence="1">Uncharacterized protein</fullName>
    </submittedName>
</protein>
<keyword evidence="2" id="KW-1185">Reference proteome</keyword>